<dbReference type="PANTHER" id="PTHR46599:SF3">
    <property type="entry name" value="PIGGYBAC TRANSPOSABLE ELEMENT-DERIVED PROTEIN 4"/>
    <property type="match status" value="1"/>
</dbReference>
<dbReference type="InterPro" id="IPR029526">
    <property type="entry name" value="PGBD"/>
</dbReference>
<dbReference type="EMBL" id="LLXI01000451">
    <property type="protein sequence ID" value="PKY46392.1"/>
    <property type="molecule type" value="Genomic_DNA"/>
</dbReference>
<dbReference type="PANTHER" id="PTHR46599">
    <property type="entry name" value="PIGGYBAC TRANSPOSABLE ELEMENT-DERIVED PROTEIN 4"/>
    <property type="match status" value="1"/>
</dbReference>
<keyword evidence="1" id="KW-1133">Transmembrane helix</keyword>
<evidence type="ECO:0000259" key="2">
    <source>
        <dbReference type="Pfam" id="PF13843"/>
    </source>
</evidence>
<keyword evidence="1" id="KW-0472">Membrane</keyword>
<proteinExistence type="predicted"/>
<evidence type="ECO:0000313" key="4">
    <source>
        <dbReference type="Proteomes" id="UP000234323"/>
    </source>
</evidence>
<keyword evidence="1" id="KW-0812">Transmembrane</keyword>
<evidence type="ECO:0000313" key="3">
    <source>
        <dbReference type="EMBL" id="PKY46392.1"/>
    </source>
</evidence>
<dbReference type="Proteomes" id="UP000234323">
    <property type="component" value="Unassembled WGS sequence"/>
</dbReference>
<evidence type="ECO:0000256" key="1">
    <source>
        <dbReference type="SAM" id="Phobius"/>
    </source>
</evidence>
<name>A0A2I1GID8_9GLOM</name>
<sequence length="65" mass="7780">YLIFSLFFTSDILNIIISNTNKYAISKLSEEKRLWQNLTLLELRIFIAILIYMGIFKLSSIKDYW</sequence>
<dbReference type="Pfam" id="PF13843">
    <property type="entry name" value="DDE_Tnp_1_7"/>
    <property type="match status" value="1"/>
</dbReference>
<gene>
    <name evidence="3" type="ORF">RhiirA4_320236</name>
</gene>
<feature type="transmembrane region" description="Helical" evidence="1">
    <location>
        <begin position="34"/>
        <end position="55"/>
    </location>
</feature>
<feature type="non-terminal residue" evidence="3">
    <location>
        <position position="1"/>
    </location>
</feature>
<keyword evidence="4" id="KW-1185">Reference proteome</keyword>
<comment type="caution">
    <text evidence="3">The sequence shown here is derived from an EMBL/GenBank/DDBJ whole genome shotgun (WGS) entry which is preliminary data.</text>
</comment>
<accession>A0A2I1GID8</accession>
<protein>
    <recommendedName>
        <fullName evidence="2">PiggyBac transposable element-derived protein domain-containing protein</fullName>
    </recommendedName>
</protein>
<reference evidence="3 4" key="1">
    <citation type="submission" date="2015-10" db="EMBL/GenBank/DDBJ databases">
        <title>Genome analyses suggest a sexual origin of heterokaryosis in a supposedly ancient asexual fungus.</title>
        <authorList>
            <person name="Ropars J."/>
            <person name="Sedzielewska K."/>
            <person name="Noel J."/>
            <person name="Charron P."/>
            <person name="Farinelli L."/>
            <person name="Marton T."/>
            <person name="Kruger M."/>
            <person name="Pelin A."/>
            <person name="Brachmann A."/>
            <person name="Corradi N."/>
        </authorList>
    </citation>
    <scope>NUCLEOTIDE SEQUENCE [LARGE SCALE GENOMIC DNA]</scope>
    <source>
        <strain evidence="3 4">A4</strain>
    </source>
</reference>
<dbReference type="AlphaFoldDB" id="A0A2I1GID8"/>
<feature type="domain" description="PiggyBac transposable element-derived protein" evidence="2">
    <location>
        <begin position="3"/>
        <end position="65"/>
    </location>
</feature>
<organism evidence="3 4">
    <name type="scientific">Rhizophagus irregularis</name>
    <dbReference type="NCBI Taxonomy" id="588596"/>
    <lineage>
        <taxon>Eukaryota</taxon>
        <taxon>Fungi</taxon>
        <taxon>Fungi incertae sedis</taxon>
        <taxon>Mucoromycota</taxon>
        <taxon>Glomeromycotina</taxon>
        <taxon>Glomeromycetes</taxon>
        <taxon>Glomerales</taxon>
        <taxon>Glomeraceae</taxon>
        <taxon>Rhizophagus</taxon>
    </lineage>
</organism>